<dbReference type="OrthoDB" id="9801773at2"/>
<gene>
    <name evidence="3" type="ORF">CZ674_04255</name>
</gene>
<dbReference type="PANTHER" id="PTHR11092">
    <property type="entry name" value="SUGAR NUCLEOTIDE EPIMERASE RELATED"/>
    <property type="match status" value="1"/>
</dbReference>
<dbReference type="InterPro" id="IPR001509">
    <property type="entry name" value="Epimerase_deHydtase"/>
</dbReference>
<dbReference type="InterPro" id="IPR013549">
    <property type="entry name" value="DUF1731"/>
</dbReference>
<accession>A0A1R4FF85</accession>
<proteinExistence type="predicted"/>
<dbReference type="Pfam" id="PF01370">
    <property type="entry name" value="Epimerase"/>
    <property type="match status" value="1"/>
</dbReference>
<keyword evidence="3" id="KW-0131">Cell cycle</keyword>
<dbReference type="RefSeq" id="WP_086991309.1">
    <property type="nucleotide sequence ID" value="NZ_FUHU01000021.1"/>
</dbReference>
<dbReference type="InterPro" id="IPR036291">
    <property type="entry name" value="NAD(P)-bd_dom_sf"/>
</dbReference>
<feature type="domain" description="NAD-dependent epimerase/dehydratase" evidence="1">
    <location>
        <begin position="5"/>
        <end position="123"/>
    </location>
</feature>
<dbReference type="Pfam" id="PF08338">
    <property type="entry name" value="DUF1731"/>
    <property type="match status" value="1"/>
</dbReference>
<keyword evidence="3" id="KW-0132">Cell division</keyword>
<dbReference type="GO" id="GO:0051301">
    <property type="term" value="P:cell division"/>
    <property type="evidence" value="ECO:0007669"/>
    <property type="project" value="UniProtKB-KW"/>
</dbReference>
<dbReference type="PANTHER" id="PTHR11092:SF0">
    <property type="entry name" value="EPIMERASE FAMILY PROTEIN SDR39U1"/>
    <property type="match status" value="1"/>
</dbReference>
<organism evidence="3 4">
    <name type="scientific">Agrococcus casei LMG 22410</name>
    <dbReference type="NCBI Taxonomy" id="1255656"/>
    <lineage>
        <taxon>Bacteria</taxon>
        <taxon>Bacillati</taxon>
        <taxon>Actinomycetota</taxon>
        <taxon>Actinomycetes</taxon>
        <taxon>Micrococcales</taxon>
        <taxon>Microbacteriaceae</taxon>
        <taxon>Agrococcus</taxon>
    </lineage>
</organism>
<dbReference type="Proteomes" id="UP000195787">
    <property type="component" value="Unassembled WGS sequence"/>
</dbReference>
<reference evidence="3 4" key="1">
    <citation type="submission" date="2017-02" db="EMBL/GenBank/DDBJ databases">
        <authorList>
            <person name="Peterson S.W."/>
        </authorList>
    </citation>
    <scope>NUCLEOTIDE SEQUENCE [LARGE SCALE GENOMIC DNA]</scope>
    <source>
        <strain evidence="3 4">LMG 22410</strain>
    </source>
</reference>
<evidence type="ECO:0000313" key="4">
    <source>
        <dbReference type="Proteomes" id="UP000195787"/>
    </source>
</evidence>
<dbReference type="AlphaFoldDB" id="A0A1R4FF85"/>
<keyword evidence="4" id="KW-1185">Reference proteome</keyword>
<evidence type="ECO:0000259" key="1">
    <source>
        <dbReference type="Pfam" id="PF01370"/>
    </source>
</evidence>
<dbReference type="SUPFAM" id="SSF51735">
    <property type="entry name" value="NAD(P)-binding Rossmann-fold domains"/>
    <property type="match status" value="1"/>
</dbReference>
<protein>
    <submittedName>
        <fullName evidence="3">Cell division inhibitor</fullName>
    </submittedName>
</protein>
<evidence type="ECO:0000313" key="3">
    <source>
        <dbReference type="EMBL" id="SJM54650.1"/>
    </source>
</evidence>
<sequence length="331" mass="36056">MADRVVVAGASGFIGKAVQRAWRARGDEVVTIGRSGADVRWGDADGIRRAVSGSAMLVNLAGRSVNCRYNDRNRAEILNSRIRTTSALRTAVARASDPPPVWLNASTATTYSHTTEQAHTEADPAGQKGFSEDVARAWEAALMHGDLPGTRRIPLRMTIVLGSEGDATNLLFTLARLGIGGTQFDGPWLPHSRYRSLGSRKGTADAVAPSGARPTGGQQRFSWMHVDDIVRAMEHIRAHDEIDGPVNLATDDAHPNADFMRVLRETVGAPVGMPAFRWMLEPAMWALRTESELVLKSRWVRSQVLADTGFEFAHPTLSGALQSIWQEVRQG</sequence>
<dbReference type="EMBL" id="FUHU01000021">
    <property type="protein sequence ID" value="SJM54650.1"/>
    <property type="molecule type" value="Genomic_DNA"/>
</dbReference>
<name>A0A1R4FF85_9MICO</name>
<evidence type="ECO:0000259" key="2">
    <source>
        <dbReference type="Pfam" id="PF08338"/>
    </source>
</evidence>
<dbReference type="GeneID" id="303172417"/>
<feature type="domain" description="DUF1731" evidence="2">
    <location>
        <begin position="291"/>
        <end position="324"/>
    </location>
</feature>
<dbReference type="Gene3D" id="3.40.50.720">
    <property type="entry name" value="NAD(P)-binding Rossmann-like Domain"/>
    <property type="match status" value="1"/>
</dbReference>